<dbReference type="Proteomes" id="UP000663879">
    <property type="component" value="Unassembled WGS sequence"/>
</dbReference>
<evidence type="ECO:0000313" key="1">
    <source>
        <dbReference type="EMBL" id="CAF0716383.1"/>
    </source>
</evidence>
<proteinExistence type="predicted"/>
<accession>A0A813M8S0</accession>
<gene>
    <name evidence="1" type="ORF">OXX778_LOCUS1695</name>
</gene>
<protein>
    <submittedName>
        <fullName evidence="1">Uncharacterized protein</fullName>
    </submittedName>
</protein>
<organism evidence="1 2">
    <name type="scientific">Brachionus calyciflorus</name>
    <dbReference type="NCBI Taxonomy" id="104777"/>
    <lineage>
        <taxon>Eukaryota</taxon>
        <taxon>Metazoa</taxon>
        <taxon>Spiralia</taxon>
        <taxon>Gnathifera</taxon>
        <taxon>Rotifera</taxon>
        <taxon>Eurotatoria</taxon>
        <taxon>Monogononta</taxon>
        <taxon>Pseudotrocha</taxon>
        <taxon>Ploima</taxon>
        <taxon>Brachionidae</taxon>
        <taxon>Brachionus</taxon>
    </lineage>
</organism>
<keyword evidence="2" id="KW-1185">Reference proteome</keyword>
<comment type="caution">
    <text evidence="1">The sequence shown here is derived from an EMBL/GenBank/DDBJ whole genome shotgun (WGS) entry which is preliminary data.</text>
</comment>
<reference evidence="1" key="1">
    <citation type="submission" date="2021-02" db="EMBL/GenBank/DDBJ databases">
        <authorList>
            <person name="Nowell W R."/>
        </authorList>
    </citation>
    <scope>NUCLEOTIDE SEQUENCE</scope>
    <source>
        <strain evidence="1">Ploen Becks lab</strain>
    </source>
</reference>
<evidence type="ECO:0000313" key="2">
    <source>
        <dbReference type="Proteomes" id="UP000663879"/>
    </source>
</evidence>
<sequence>MDTYIYKTSSVYLNTEQQQRQKTSNFHIINQIYYDRQKFELVKKAELNPLRLKSISINTDHSQNKKNFLKMKSKKLQELNILPSNTLIQSNAQTTHRDSVHYLDNKFASFHLTHSDFDSESQNSIQYPIQHAKLAFYESLLSRKQNNLKSFHEFKKEYSTKPISNTNQNLEFNELNYDSFNTSPRRVKNENNRHISIRHFANIPKKKTVTVLKPKKNTKNEVLEDESIITNKISLDKVEETIKENCLEEESLSARKEKLKSDERFTSGSFRNQLTTSFPNLYASVSANYKKNRDTYNYRNKDSLSNVLNPKMSLMEKYNLNLKTDSSFKYTKLLDKRKKEKTILNSIDIKFNNLNNDESIVFESASSDYLNHSHGNLIKPNSQHYLHSNDLLVLPNVVKSSDTNKSYDHLTYGSLSKGKNEHLVSS</sequence>
<dbReference type="OrthoDB" id="10546287at2759"/>
<dbReference type="EMBL" id="CAJNOC010000115">
    <property type="protein sequence ID" value="CAF0716383.1"/>
    <property type="molecule type" value="Genomic_DNA"/>
</dbReference>
<name>A0A813M8S0_9BILA</name>
<dbReference type="AlphaFoldDB" id="A0A813M8S0"/>